<evidence type="ECO:0000256" key="1">
    <source>
        <dbReference type="ARBA" id="ARBA00030291"/>
    </source>
</evidence>
<organism evidence="6 7">
    <name type="scientific">Pseudoalteromonas luteoviolacea (strain 2ta16)</name>
    <dbReference type="NCBI Taxonomy" id="1353533"/>
    <lineage>
        <taxon>Bacteria</taxon>
        <taxon>Pseudomonadati</taxon>
        <taxon>Pseudomonadota</taxon>
        <taxon>Gammaproteobacteria</taxon>
        <taxon>Alteromonadales</taxon>
        <taxon>Pseudoalteromonadaceae</taxon>
        <taxon>Pseudoalteromonas</taxon>
    </lineage>
</organism>
<dbReference type="Gene3D" id="3.10.180.10">
    <property type="entry name" value="2,3-Dihydroxybiphenyl 1,2-Dioxygenase, domain 1"/>
    <property type="match status" value="1"/>
</dbReference>
<sequence length="131" mass="15359">MAKMIHSMIRVKDLAGSVKFYHELFGFEVRRTIEFDNFSLTYLGDRESHFELELTHNFTNTAPYQLGNGYGHLALCSNNIEFLWQKAKMQGYQPSEIKSLNQQNQLVAKFFFVTDPDGYQLEVIERNHIFN</sequence>
<dbReference type="Pfam" id="PF00903">
    <property type="entry name" value="Glyoxalase"/>
    <property type="match status" value="1"/>
</dbReference>
<feature type="domain" description="VOC" evidence="5">
    <location>
        <begin position="3"/>
        <end position="126"/>
    </location>
</feature>
<dbReference type="AlphaFoldDB" id="V4HXQ0"/>
<evidence type="ECO:0000256" key="2">
    <source>
        <dbReference type="ARBA" id="ARBA00030892"/>
    </source>
</evidence>
<dbReference type="RefSeq" id="WP_023399748.1">
    <property type="nucleotide sequence ID" value="NZ_AUSV01000044.1"/>
</dbReference>
<evidence type="ECO:0000256" key="4">
    <source>
        <dbReference type="ARBA" id="ARBA00033298"/>
    </source>
</evidence>
<gene>
    <name evidence="6" type="ORF">PL2TA16_03917</name>
</gene>
<evidence type="ECO:0000313" key="7">
    <source>
        <dbReference type="Proteomes" id="UP000017820"/>
    </source>
</evidence>
<dbReference type="PANTHER" id="PTHR46036">
    <property type="entry name" value="LACTOYLGLUTATHIONE LYASE"/>
    <property type="match status" value="1"/>
</dbReference>
<reference evidence="6 7" key="1">
    <citation type="submission" date="2013-07" db="EMBL/GenBank/DDBJ databases">
        <title>Draft genome sequence of Pseudoalteromonas luteoviolacea 2ta16.</title>
        <authorList>
            <person name="Allen E.E."/>
            <person name="Azam F."/>
            <person name="Podell S."/>
        </authorList>
    </citation>
    <scope>NUCLEOTIDE SEQUENCE [LARGE SCALE GENOMIC DNA]</scope>
    <source>
        <strain evidence="6 7">2ta16</strain>
    </source>
</reference>
<keyword evidence="6" id="KW-0456">Lyase</keyword>
<evidence type="ECO:0000313" key="6">
    <source>
        <dbReference type="EMBL" id="ESP92719.1"/>
    </source>
</evidence>
<dbReference type="GO" id="GO:0004462">
    <property type="term" value="F:lactoylglutathione lyase activity"/>
    <property type="evidence" value="ECO:0007669"/>
    <property type="project" value="TreeGrafter"/>
</dbReference>
<dbReference type="SUPFAM" id="SSF54593">
    <property type="entry name" value="Glyoxalase/Bleomycin resistance protein/Dihydroxybiphenyl dioxygenase"/>
    <property type="match status" value="1"/>
</dbReference>
<dbReference type="GO" id="GO:0019243">
    <property type="term" value="P:methylglyoxal catabolic process to D-lactate via S-lactoyl-glutathione"/>
    <property type="evidence" value="ECO:0007669"/>
    <property type="project" value="TreeGrafter"/>
</dbReference>
<evidence type="ECO:0000259" key="5">
    <source>
        <dbReference type="PROSITE" id="PS51819"/>
    </source>
</evidence>
<dbReference type="GO" id="GO:0005737">
    <property type="term" value="C:cytoplasm"/>
    <property type="evidence" value="ECO:0007669"/>
    <property type="project" value="TreeGrafter"/>
</dbReference>
<comment type="caution">
    <text evidence="6">The sequence shown here is derived from an EMBL/GenBank/DDBJ whole genome shotgun (WGS) entry which is preliminary data.</text>
</comment>
<dbReference type="InterPro" id="IPR037523">
    <property type="entry name" value="VOC_core"/>
</dbReference>
<protein>
    <recommendedName>
        <fullName evidence="2">Aldoketomutase</fullName>
    </recommendedName>
    <alternativeName>
        <fullName evidence="1">Ketone-aldehyde mutase</fullName>
    </alternativeName>
    <alternativeName>
        <fullName evidence="3">Methylglyoxalase</fullName>
    </alternativeName>
    <alternativeName>
        <fullName evidence="4">S-D-lactoylglutathione methylglyoxal lyase</fullName>
    </alternativeName>
</protein>
<dbReference type="InterPro" id="IPR004360">
    <property type="entry name" value="Glyas_Fos-R_dOase_dom"/>
</dbReference>
<dbReference type="EMBL" id="AUSV01000044">
    <property type="protein sequence ID" value="ESP92719.1"/>
    <property type="molecule type" value="Genomic_DNA"/>
</dbReference>
<evidence type="ECO:0000256" key="3">
    <source>
        <dbReference type="ARBA" id="ARBA00032460"/>
    </source>
</evidence>
<dbReference type="InterPro" id="IPR029068">
    <property type="entry name" value="Glyas_Bleomycin-R_OHBP_Dase"/>
</dbReference>
<dbReference type="PANTHER" id="PTHR46036:SF5">
    <property type="entry name" value="LACTOYLGLUTATHIONE LYASE"/>
    <property type="match status" value="1"/>
</dbReference>
<dbReference type="PROSITE" id="PS51819">
    <property type="entry name" value="VOC"/>
    <property type="match status" value="1"/>
</dbReference>
<accession>V4HXQ0</accession>
<dbReference type="PATRIC" id="fig|1353533.3.peg.2861"/>
<proteinExistence type="predicted"/>
<name>V4HXQ0_PSEL2</name>
<dbReference type="Proteomes" id="UP000017820">
    <property type="component" value="Unassembled WGS sequence"/>
</dbReference>